<evidence type="ECO:0000313" key="1">
    <source>
        <dbReference type="EMBL" id="KKN57551.1"/>
    </source>
</evidence>
<organism evidence="1">
    <name type="scientific">marine sediment metagenome</name>
    <dbReference type="NCBI Taxonomy" id="412755"/>
    <lineage>
        <taxon>unclassified sequences</taxon>
        <taxon>metagenomes</taxon>
        <taxon>ecological metagenomes</taxon>
    </lineage>
</organism>
<reference evidence="1" key="1">
    <citation type="journal article" date="2015" name="Nature">
        <title>Complex archaea that bridge the gap between prokaryotes and eukaryotes.</title>
        <authorList>
            <person name="Spang A."/>
            <person name="Saw J.H."/>
            <person name="Jorgensen S.L."/>
            <person name="Zaremba-Niedzwiedzka K."/>
            <person name="Martijn J."/>
            <person name="Lind A.E."/>
            <person name="van Eijk R."/>
            <person name="Schleper C."/>
            <person name="Guy L."/>
            <person name="Ettema T.J."/>
        </authorList>
    </citation>
    <scope>NUCLEOTIDE SEQUENCE</scope>
</reference>
<protein>
    <submittedName>
        <fullName evidence="1">Uncharacterized protein</fullName>
    </submittedName>
</protein>
<dbReference type="EMBL" id="LAZR01000798">
    <property type="protein sequence ID" value="KKN57551.1"/>
    <property type="molecule type" value="Genomic_DNA"/>
</dbReference>
<name>A0A0F9U8G3_9ZZZZ</name>
<proteinExistence type="predicted"/>
<gene>
    <name evidence="1" type="ORF">LCGC14_0560970</name>
</gene>
<comment type="caution">
    <text evidence="1">The sequence shown here is derived from an EMBL/GenBank/DDBJ whole genome shotgun (WGS) entry which is preliminary data.</text>
</comment>
<sequence length="81" mass="9365">MTDIDKTKSEIAKKREEIREGLGDILRPFEGNYGKRNGVVEDIVVYLHREGVVIRYERCIGQDDHGHNFYETATEPLIETT</sequence>
<accession>A0A0F9U8G3</accession>
<dbReference type="AlphaFoldDB" id="A0A0F9U8G3"/>